<dbReference type="AlphaFoldDB" id="A0A0D2U9J4"/>
<dbReference type="GO" id="GO:0006886">
    <property type="term" value="P:intracellular protein transport"/>
    <property type="evidence" value="ECO:0007669"/>
    <property type="project" value="UniProtKB-UniRule"/>
</dbReference>
<feature type="domain" description="CNH" evidence="5">
    <location>
        <begin position="15"/>
        <end position="309"/>
    </location>
</feature>
<dbReference type="Pfam" id="PF10366">
    <property type="entry name" value="Vps39_1"/>
    <property type="match status" value="1"/>
</dbReference>
<dbReference type="GO" id="GO:0006914">
    <property type="term" value="P:autophagy"/>
    <property type="evidence" value="ECO:0007669"/>
    <property type="project" value="TreeGrafter"/>
</dbReference>
<keyword evidence="7" id="KW-1185">Reference proteome</keyword>
<dbReference type="InterPro" id="IPR000547">
    <property type="entry name" value="Clathrin_H-chain/VPS_repeat"/>
</dbReference>
<name>A0A0D2U9J4_CAPO3</name>
<protein>
    <submittedName>
        <fullName evidence="6">Vesicle fusion protein</fullName>
    </submittedName>
</protein>
<evidence type="ECO:0000259" key="5">
    <source>
        <dbReference type="PROSITE" id="PS50219"/>
    </source>
</evidence>
<dbReference type="InParanoid" id="A0A0D2U9J4"/>
<dbReference type="GO" id="GO:0012505">
    <property type="term" value="C:endomembrane system"/>
    <property type="evidence" value="ECO:0007669"/>
    <property type="project" value="UniProtKB-SubCell"/>
</dbReference>
<evidence type="ECO:0000256" key="4">
    <source>
        <dbReference type="PROSITE-ProRule" id="PRU01006"/>
    </source>
</evidence>
<dbReference type="Pfam" id="PF00780">
    <property type="entry name" value="CNH"/>
    <property type="match status" value="1"/>
</dbReference>
<evidence type="ECO:0000313" key="7">
    <source>
        <dbReference type="Proteomes" id="UP000008743"/>
    </source>
</evidence>
<dbReference type="InterPro" id="IPR019453">
    <property type="entry name" value="VPS39/TGFA1_Znf"/>
</dbReference>
<evidence type="ECO:0000256" key="2">
    <source>
        <dbReference type="ARBA" id="ARBA00023136"/>
    </source>
</evidence>
<reference evidence="7" key="1">
    <citation type="submission" date="2011-02" db="EMBL/GenBank/DDBJ databases">
        <title>The Genome Sequence of Capsaspora owczarzaki ATCC 30864.</title>
        <authorList>
            <person name="Russ C."/>
            <person name="Cuomo C."/>
            <person name="Burger G."/>
            <person name="Gray M.W."/>
            <person name="Holland P.W.H."/>
            <person name="King N."/>
            <person name="Lang F.B.F."/>
            <person name="Roger A.J."/>
            <person name="Ruiz-Trillo I."/>
            <person name="Young S.K."/>
            <person name="Zeng Q."/>
            <person name="Gargeya S."/>
            <person name="Alvarado L."/>
            <person name="Berlin A."/>
            <person name="Chapman S.B."/>
            <person name="Chen Z."/>
            <person name="Freedman E."/>
            <person name="Gellesch M."/>
            <person name="Goldberg J."/>
            <person name="Griggs A."/>
            <person name="Gujja S."/>
            <person name="Heilman E."/>
            <person name="Heiman D."/>
            <person name="Howarth C."/>
            <person name="Mehta T."/>
            <person name="Neiman D."/>
            <person name="Pearson M."/>
            <person name="Roberts A."/>
            <person name="Saif S."/>
            <person name="Shea T."/>
            <person name="Shenoy N."/>
            <person name="Sisk P."/>
            <person name="Stolte C."/>
            <person name="Sykes S."/>
            <person name="White J."/>
            <person name="Yandava C."/>
            <person name="Haas B."/>
            <person name="Nusbaum C."/>
            <person name="Birren B."/>
        </authorList>
    </citation>
    <scope>NUCLEOTIDE SEQUENCE</scope>
    <source>
        <strain evidence="7">ATCC 30864</strain>
    </source>
</reference>
<dbReference type="OrthoDB" id="5325112at2759"/>
<comment type="similarity">
    <text evidence="3">Belongs to the VAM6/VPS39 family.</text>
</comment>
<evidence type="ECO:0000256" key="1">
    <source>
        <dbReference type="ARBA" id="ARBA00004184"/>
    </source>
</evidence>
<accession>A0A0D2U9J4</accession>
<dbReference type="InterPro" id="IPR019452">
    <property type="entry name" value="VPS39/TGF_beta_rcpt-assoc_1"/>
</dbReference>
<dbReference type="Pfam" id="PF10367">
    <property type="entry name" value="zf-Vps39_C"/>
    <property type="match status" value="1"/>
</dbReference>
<dbReference type="PROSITE" id="PS50219">
    <property type="entry name" value="CNH"/>
    <property type="match status" value="1"/>
</dbReference>
<dbReference type="PhylomeDB" id="A0A0D2U9J4"/>
<evidence type="ECO:0000256" key="3">
    <source>
        <dbReference type="ARBA" id="ARBA00038201"/>
    </source>
</evidence>
<sequence>MHDAFQVRAVVEKLPLAIEAVTTWGDKIILSTDKTPLLVYSVPGLDPNGNVIPGADTTPQLLESKKAFSKRPASQLTVIEELNLLVSLSDGMVSVHDLPHFSPRFSLAKTRGASLYALDVQTPEVLPSTRPSSSRGQQQQQQAQAQQQLRVRLCVVVKKKIITFLWEGGTFVEDKELNTPDVARAVAWCEHSLCVGFKKEYNLIHIDSGALTDLFPTGKSGEPLIARVSNKELLLQKDLISIFIGYDGKPTRRFGISWSDTPTYLDLVPPYAVALLPRGLEVRTLETQIQVQTLDLPKVQFIAQGRGVFAASPTHVWHLMSMPLQSQIEQLIQQKEYEEALNLAQLLKDVSEERKQAQVRQIRTLHAYSLFDQHKYDESLVIFTELDMDPPQVIGLYPELLPEELRRQMKYPIALPKFERGELEKAKLALIEFLTQKRNRLIKAAADPSAQDEMTRKEVSQIIDTTLLKCYLDTNAALVGPLLRVENYCHVGESEKILKRSERYAELVMLYQGKGLHRKALELLFREAQNPASALRGHMRTVNYLQKLGAEHLDLILEFSRWVLLLAPEDGLRIFTEDMKEIETLPHDKILTHLEGFETILERQAVSSGFQESRLVLPYLEHVIDNWHATATDFHNKRVLLYLTAVQALRKDTEPRSNQPAGTEAGALGMYRRKLIAFLETSRNYKPPIMLSRFPTDDLYEERALLLGRLNRHEQALNIYVTKLNNTFMAEQYCAKNYNRDVEGQKDVYLSLLKVYLRTPDVYGEGAPTDTEPMIEQALSLLIHHYNHIDTPKALELLPSNIPIQGLEPFFEAVLRDRTEARRAAQVLKNLHKAEQLQVQEQLMHYQARRVLITEDKICPVCGKRIANSAFAYYPNGTIVHYGCLKDRNVAPV</sequence>
<feature type="repeat" description="CHCR" evidence="4">
    <location>
        <begin position="591"/>
        <end position="761"/>
    </location>
</feature>
<dbReference type="STRING" id="595528.A0A0D2U9J4"/>
<dbReference type="PROSITE" id="PS50236">
    <property type="entry name" value="CHCR"/>
    <property type="match status" value="1"/>
</dbReference>
<dbReference type="Proteomes" id="UP000008743">
    <property type="component" value="Unassembled WGS sequence"/>
</dbReference>
<dbReference type="FunCoup" id="A0A0D2U9J4">
    <property type="interactions" value="720"/>
</dbReference>
<dbReference type="GO" id="GO:0034058">
    <property type="term" value="P:endosomal vesicle fusion"/>
    <property type="evidence" value="ECO:0007669"/>
    <property type="project" value="TreeGrafter"/>
</dbReference>
<proteinExistence type="inferred from homology"/>
<dbReference type="GO" id="GO:0005737">
    <property type="term" value="C:cytoplasm"/>
    <property type="evidence" value="ECO:0007669"/>
    <property type="project" value="TreeGrafter"/>
</dbReference>
<evidence type="ECO:0000313" key="6">
    <source>
        <dbReference type="EMBL" id="KJE91751.1"/>
    </source>
</evidence>
<dbReference type="EMBL" id="KE346363">
    <property type="protein sequence ID" value="KJE91751.1"/>
    <property type="molecule type" value="Genomic_DNA"/>
</dbReference>
<dbReference type="InterPro" id="IPR032914">
    <property type="entry name" value="Vam6/VPS39/TRAP1"/>
</dbReference>
<dbReference type="RefSeq" id="XP_004348656.2">
    <property type="nucleotide sequence ID" value="XM_004348606.2"/>
</dbReference>
<keyword evidence="2" id="KW-0472">Membrane</keyword>
<dbReference type="InterPro" id="IPR001180">
    <property type="entry name" value="CNH_dom"/>
</dbReference>
<organism evidence="6 7">
    <name type="scientific">Capsaspora owczarzaki (strain ATCC 30864)</name>
    <dbReference type="NCBI Taxonomy" id="595528"/>
    <lineage>
        <taxon>Eukaryota</taxon>
        <taxon>Filasterea</taxon>
        <taxon>Capsaspora</taxon>
    </lineage>
</organism>
<dbReference type="GO" id="GO:0016020">
    <property type="term" value="C:membrane"/>
    <property type="evidence" value="ECO:0007669"/>
    <property type="project" value="TreeGrafter"/>
</dbReference>
<gene>
    <name evidence="6" type="ORF">CAOG_002843</name>
</gene>
<dbReference type="PANTHER" id="PTHR12894:SF49">
    <property type="entry name" value="VAM6_VPS39-LIKE PROTEIN"/>
    <property type="match status" value="1"/>
</dbReference>
<dbReference type="PANTHER" id="PTHR12894">
    <property type="entry name" value="CNH DOMAIN CONTAINING"/>
    <property type="match status" value="1"/>
</dbReference>
<comment type="subcellular location">
    <subcellularLocation>
        <location evidence="1">Endomembrane system</location>
        <topology evidence="1">Peripheral membrane protein</topology>
    </subcellularLocation>
</comment>